<evidence type="ECO:0000313" key="2">
    <source>
        <dbReference type="Proteomes" id="UP000053176"/>
    </source>
</evidence>
<organism evidence="1 2">
    <name type="scientific">Rhizobium loti</name>
    <name type="common">Mesorhizobium loti</name>
    <dbReference type="NCBI Taxonomy" id="381"/>
    <lineage>
        <taxon>Bacteria</taxon>
        <taxon>Pseudomonadati</taxon>
        <taxon>Pseudomonadota</taxon>
        <taxon>Alphaproteobacteria</taxon>
        <taxon>Hyphomicrobiales</taxon>
        <taxon>Phyllobacteriaceae</taxon>
        <taxon>Mesorhizobium</taxon>
    </lineage>
</organism>
<protein>
    <submittedName>
        <fullName evidence="1">Uncharacterized protein</fullName>
    </submittedName>
</protein>
<dbReference type="AlphaFoldDB" id="A0A101KVY7"/>
<dbReference type="Proteomes" id="UP000053176">
    <property type="component" value="Unassembled WGS sequence"/>
</dbReference>
<reference evidence="1 2" key="1">
    <citation type="submission" date="2015-12" db="EMBL/GenBank/DDBJ databases">
        <title>Draft genome sequence of Mesorhizobium sp. UFLA 01-765, a multitolerant efficient symbiont and plant-growth promoting strain isolated from Zn-mining soil using Leucaena leucocephala as a trap plant.</title>
        <authorList>
            <person name="Rangel W.M."/>
            <person name="Thijs S."/>
            <person name="Longatti S.M."/>
            <person name="Moreira F.M."/>
            <person name="Weyens N."/>
            <person name="Vangronsveld J."/>
            <person name="Van Hamme J.D."/>
            <person name="Bottos E.M."/>
            <person name="Rineau F."/>
        </authorList>
    </citation>
    <scope>NUCLEOTIDE SEQUENCE [LARGE SCALE GENOMIC DNA]</scope>
    <source>
        <strain evidence="1 2">UFLA 01-765</strain>
    </source>
</reference>
<gene>
    <name evidence="1" type="ORF">AU467_14585</name>
</gene>
<accession>A0A101KVY7</accession>
<evidence type="ECO:0000313" key="1">
    <source>
        <dbReference type="EMBL" id="KUM27885.1"/>
    </source>
</evidence>
<proteinExistence type="predicted"/>
<name>A0A101KVY7_RHILI</name>
<comment type="caution">
    <text evidence="1">The sequence shown here is derived from an EMBL/GenBank/DDBJ whole genome shotgun (WGS) entry which is preliminary data.</text>
</comment>
<dbReference type="EMBL" id="LPWA01000057">
    <property type="protein sequence ID" value="KUM27885.1"/>
    <property type="molecule type" value="Genomic_DNA"/>
</dbReference>
<sequence>MKSLVARQFPDFNDKSAEASERAREIFLRRLRSYLQDDVEPFHVCRMVSHIEQMYEFPHWLGDLYNACDWMDERTTQAQAPHIRDSVEQILADCAENTVDGGN</sequence>